<dbReference type="Pfam" id="PF12867">
    <property type="entry name" value="DinB_2"/>
    <property type="match status" value="1"/>
</dbReference>
<protein>
    <submittedName>
        <fullName evidence="2">DinB family protein</fullName>
    </submittedName>
</protein>
<comment type="caution">
    <text evidence="2">The sequence shown here is derived from an EMBL/GenBank/DDBJ whole genome shotgun (WGS) entry which is preliminary data.</text>
</comment>
<keyword evidence="3" id="KW-1185">Reference proteome</keyword>
<sequence>MEHYLYGQLAFVRAQTLKLAEGVSERDADRIPEGFRNNIRWHLGHIYVVMERYAYKYTGLPLNAPDGWAAWFEFGTSPLTAPEGAVLPTLDELRERLGGQIERIQATYESRIQEPVATPYTTTSGLLLETLEQFFSINLYHEGMHLSTIRAYKRLLSIE</sequence>
<dbReference type="OrthoDB" id="4295522at2"/>
<evidence type="ECO:0000313" key="3">
    <source>
        <dbReference type="Proteomes" id="UP000558113"/>
    </source>
</evidence>
<dbReference type="InterPro" id="IPR024775">
    <property type="entry name" value="DinB-like"/>
</dbReference>
<dbReference type="Proteomes" id="UP000558113">
    <property type="component" value="Unassembled WGS sequence"/>
</dbReference>
<organism evidence="2 3">
    <name type="scientific">Paenibacillus sacheonensis</name>
    <dbReference type="NCBI Taxonomy" id="742054"/>
    <lineage>
        <taxon>Bacteria</taxon>
        <taxon>Bacillati</taxon>
        <taxon>Bacillota</taxon>
        <taxon>Bacilli</taxon>
        <taxon>Bacillales</taxon>
        <taxon>Paenibacillaceae</taxon>
        <taxon>Paenibacillus</taxon>
    </lineage>
</organism>
<dbReference type="SUPFAM" id="SSF109854">
    <property type="entry name" value="DinB/YfiT-like putative metalloenzymes"/>
    <property type="match status" value="1"/>
</dbReference>
<dbReference type="Gene3D" id="1.20.120.450">
    <property type="entry name" value="dinb family like domain"/>
    <property type="match status" value="1"/>
</dbReference>
<name>A0A7X4YRP0_9BACL</name>
<dbReference type="EMBL" id="JAAAMU010000011">
    <property type="protein sequence ID" value="NBC71293.1"/>
    <property type="molecule type" value="Genomic_DNA"/>
</dbReference>
<evidence type="ECO:0000259" key="1">
    <source>
        <dbReference type="Pfam" id="PF12867"/>
    </source>
</evidence>
<proteinExistence type="predicted"/>
<dbReference type="AlphaFoldDB" id="A0A7X4YRP0"/>
<gene>
    <name evidence="2" type="ORF">GT003_20045</name>
</gene>
<feature type="domain" description="DinB-like" evidence="1">
    <location>
        <begin position="8"/>
        <end position="149"/>
    </location>
</feature>
<dbReference type="RefSeq" id="WP_161701125.1">
    <property type="nucleotide sequence ID" value="NZ_JAAAMU010000011.1"/>
</dbReference>
<accession>A0A7X4YRP0</accession>
<evidence type="ECO:0000313" key="2">
    <source>
        <dbReference type="EMBL" id="NBC71293.1"/>
    </source>
</evidence>
<dbReference type="InterPro" id="IPR034660">
    <property type="entry name" value="DinB/YfiT-like"/>
</dbReference>
<reference evidence="2 3" key="1">
    <citation type="submission" date="2020-01" db="EMBL/GenBank/DDBJ databases">
        <title>Paenibacillus soybeanensis sp. nov. isolated from the nodules of soybean (Glycine max(L.) Merr).</title>
        <authorList>
            <person name="Wang H."/>
        </authorList>
    </citation>
    <scope>NUCLEOTIDE SEQUENCE [LARGE SCALE GENOMIC DNA]</scope>
    <source>
        <strain evidence="2 3">DSM 23054</strain>
    </source>
</reference>